<organism evidence="6 7">
    <name type="scientific">Adiantum capillus-veneris</name>
    <name type="common">Maidenhair fern</name>
    <dbReference type="NCBI Taxonomy" id="13818"/>
    <lineage>
        <taxon>Eukaryota</taxon>
        <taxon>Viridiplantae</taxon>
        <taxon>Streptophyta</taxon>
        <taxon>Embryophyta</taxon>
        <taxon>Tracheophyta</taxon>
        <taxon>Polypodiopsida</taxon>
        <taxon>Polypodiidae</taxon>
        <taxon>Polypodiales</taxon>
        <taxon>Pteridineae</taxon>
        <taxon>Pteridaceae</taxon>
        <taxon>Vittarioideae</taxon>
        <taxon>Adiantum</taxon>
    </lineage>
</organism>
<evidence type="ECO:0000256" key="3">
    <source>
        <dbReference type="ARBA" id="ARBA00023242"/>
    </source>
</evidence>
<dbReference type="PANTHER" id="PTHR12381">
    <property type="entry name" value="HETEROGENEOUS NUCLEAR RIBONUCLEOPROTEIN U FAMILY MEMBER"/>
    <property type="match status" value="1"/>
</dbReference>
<sequence length="651" mass="72002">MSMAPKKKQDAYDAGATNKRARLGSPPPSKRKPALNSLDCNLDFTVESDGITGSALCNEGFAYCWSGARATFGVKGGKYCFGCRVIENQQVIMEDTAKDQQNLCRVGLSRGDSDVGSLGESSTSFGYGGTGKFSHGGDFTGYGGVFGVGDIIMCAVDLDNPSRAKVSFAKNGKWLGVAVEFDAGPRGLDIVGALDHNKAIFPHILLKNVKVRMLLSIDHGLQPLEGFKPWDAAVNDGNAVEGPQATKDSDCEVIMMVGLPGSGKTTWAQKWVREHAEERYVLLGTNAALDQMKVPGLLRKRNYGERFERLMDRATKIFNQLMDRASKASRNIIIDQTNVYRSARIRKLKPFRNFQKIAVVVFPHPEELRRRTCARAQEMGKEVPEDAVREMLKNFVLPNSKEMLNSVEPFDEVRFTELQRGDAERYLAEMKSDSPIKSFRNSSFERYQTAPQDSKCLEQGGYSSNAYRLQDLRKSPHLPVPSPLSQVPYAQVPYSSTSQPHERSRYRSPYEPSSSYLQGLPNLQGRQTSYSNQSHGEDSVSCYGGYQENFLGPDGYARETCVNSFSSHHNFYSPRDSSIPSRYGFHSNPSQESYGPSSRVAGCDNPAQILHSTPSAGAYAGIVARNNSRPYGDSHLPSSRAGQSSYRRFTM</sequence>
<dbReference type="SUPFAM" id="SSF49899">
    <property type="entry name" value="Concanavalin A-like lectins/glucanases"/>
    <property type="match status" value="1"/>
</dbReference>
<feature type="region of interest" description="Disordered" evidence="4">
    <location>
        <begin position="493"/>
        <end position="538"/>
    </location>
</feature>
<keyword evidence="2" id="KW-0150">Chloroplast</keyword>
<dbReference type="Pfam" id="PF00622">
    <property type="entry name" value="SPRY"/>
    <property type="match status" value="1"/>
</dbReference>
<feature type="compositionally biased region" description="Polar residues" evidence="4">
    <location>
        <begin position="636"/>
        <end position="651"/>
    </location>
</feature>
<dbReference type="EMBL" id="JABFUD020000025">
    <property type="protein sequence ID" value="KAI5059124.1"/>
    <property type="molecule type" value="Genomic_DNA"/>
</dbReference>
<dbReference type="OrthoDB" id="445357at2759"/>
<dbReference type="GO" id="GO:0005634">
    <property type="term" value="C:nucleus"/>
    <property type="evidence" value="ECO:0007669"/>
    <property type="project" value="UniProtKB-SubCell"/>
</dbReference>
<accession>A0A9D4Z300</accession>
<evidence type="ECO:0000256" key="1">
    <source>
        <dbReference type="ARBA" id="ARBA00004123"/>
    </source>
</evidence>
<evidence type="ECO:0000256" key="2">
    <source>
        <dbReference type="ARBA" id="ARBA00022528"/>
    </source>
</evidence>
<dbReference type="CDD" id="cd12884">
    <property type="entry name" value="SPRY_hnRNP"/>
    <property type="match status" value="1"/>
</dbReference>
<dbReference type="InterPro" id="IPR027417">
    <property type="entry name" value="P-loop_NTPase"/>
</dbReference>
<dbReference type="InterPro" id="IPR013320">
    <property type="entry name" value="ConA-like_dom_sf"/>
</dbReference>
<feature type="compositionally biased region" description="Low complexity" evidence="4">
    <location>
        <begin position="507"/>
        <end position="516"/>
    </location>
</feature>
<evidence type="ECO:0000256" key="4">
    <source>
        <dbReference type="SAM" id="MobiDB-lite"/>
    </source>
</evidence>
<feature type="region of interest" description="Disordered" evidence="4">
    <location>
        <begin position="628"/>
        <end position="651"/>
    </location>
</feature>
<feature type="region of interest" description="Disordered" evidence="4">
    <location>
        <begin position="1"/>
        <end position="34"/>
    </location>
</feature>
<comment type="subcellular location">
    <subcellularLocation>
        <location evidence="1">Nucleus</location>
    </subcellularLocation>
</comment>
<keyword evidence="3" id="KW-0539">Nucleus</keyword>
<evidence type="ECO:0000313" key="7">
    <source>
        <dbReference type="Proteomes" id="UP000886520"/>
    </source>
</evidence>
<dbReference type="SMART" id="SM00449">
    <property type="entry name" value="SPRY"/>
    <property type="match status" value="1"/>
</dbReference>
<dbReference type="Gene3D" id="2.60.120.920">
    <property type="match status" value="1"/>
</dbReference>
<dbReference type="Gene3D" id="3.40.50.300">
    <property type="entry name" value="P-loop containing nucleotide triphosphate hydrolases"/>
    <property type="match status" value="1"/>
</dbReference>
<reference evidence="6" key="1">
    <citation type="submission" date="2021-01" db="EMBL/GenBank/DDBJ databases">
        <title>Adiantum capillus-veneris genome.</title>
        <authorList>
            <person name="Fang Y."/>
            <person name="Liao Q."/>
        </authorList>
    </citation>
    <scope>NUCLEOTIDE SEQUENCE</scope>
    <source>
        <strain evidence="6">H3</strain>
        <tissue evidence="6">Leaf</tissue>
    </source>
</reference>
<dbReference type="Proteomes" id="UP000886520">
    <property type="component" value="Chromosome 25"/>
</dbReference>
<dbReference type="InterPro" id="IPR003877">
    <property type="entry name" value="SPRY_dom"/>
</dbReference>
<proteinExistence type="predicted"/>
<keyword evidence="7" id="KW-1185">Reference proteome</keyword>
<dbReference type="InterPro" id="IPR043136">
    <property type="entry name" value="B30.2/SPRY_sf"/>
</dbReference>
<dbReference type="AlphaFoldDB" id="A0A9D4Z300"/>
<dbReference type="PANTHER" id="PTHR12381:SF56">
    <property type="entry name" value="B30.2_SPRY DOMAIN-CONTAINING PROTEIN-RELATED"/>
    <property type="match status" value="1"/>
</dbReference>
<comment type="caution">
    <text evidence="6">The sequence shown here is derived from an EMBL/GenBank/DDBJ whole genome shotgun (WGS) entry which is preliminary data.</text>
</comment>
<protein>
    <recommendedName>
        <fullName evidence="5">SPRY domain-containing protein</fullName>
    </recommendedName>
</protein>
<feature type="domain" description="SPRY" evidence="5">
    <location>
        <begin position="76"/>
        <end position="217"/>
    </location>
</feature>
<evidence type="ECO:0000259" key="5">
    <source>
        <dbReference type="SMART" id="SM00449"/>
    </source>
</evidence>
<dbReference type="InterPro" id="IPR035778">
    <property type="entry name" value="SPRY_hnRNP_U"/>
</dbReference>
<dbReference type="SUPFAM" id="SSF52540">
    <property type="entry name" value="P-loop containing nucleoside triphosphate hydrolases"/>
    <property type="match status" value="1"/>
</dbReference>
<evidence type="ECO:0000313" key="6">
    <source>
        <dbReference type="EMBL" id="KAI5059124.1"/>
    </source>
</evidence>
<keyword evidence="2" id="KW-0934">Plastid</keyword>
<dbReference type="GO" id="GO:0000380">
    <property type="term" value="P:alternative mRNA splicing, via spliceosome"/>
    <property type="evidence" value="ECO:0007669"/>
    <property type="project" value="TreeGrafter"/>
</dbReference>
<feature type="compositionally biased region" description="Polar residues" evidence="4">
    <location>
        <begin position="524"/>
        <end position="534"/>
    </location>
</feature>
<dbReference type="Pfam" id="PF13671">
    <property type="entry name" value="AAA_33"/>
    <property type="match status" value="1"/>
</dbReference>
<name>A0A9D4Z300_ADICA</name>
<gene>
    <name evidence="6" type="ORF">GOP47_0025443</name>
</gene>
<dbReference type="GO" id="GO:0003723">
    <property type="term" value="F:RNA binding"/>
    <property type="evidence" value="ECO:0007669"/>
    <property type="project" value="TreeGrafter"/>
</dbReference>